<dbReference type="RefSeq" id="WP_093421836.1">
    <property type="nucleotide sequence ID" value="NZ_FOXA01000008.1"/>
</dbReference>
<evidence type="ECO:0000313" key="2">
    <source>
        <dbReference type="EMBL" id="SFP55453.1"/>
    </source>
</evidence>
<dbReference type="OrthoDB" id="9927794at2"/>
<dbReference type="AlphaFoldDB" id="A0A1I5RAD6"/>
<protein>
    <submittedName>
        <fullName evidence="2">Uncharacterized protein</fullName>
    </submittedName>
</protein>
<proteinExistence type="predicted"/>
<evidence type="ECO:0000256" key="1">
    <source>
        <dbReference type="SAM" id="MobiDB-lite"/>
    </source>
</evidence>
<sequence>MTDLPEIGRLSDVLAEMLDLAESGTRGFETERLRLGLPLEMSVRRPGGVGTVPEIRGEPTSQHYRTSVMPVLHRLELRVRWHGRPGGRGARRAPPDGEGPGD</sequence>
<evidence type="ECO:0000313" key="3">
    <source>
        <dbReference type="Proteomes" id="UP000199356"/>
    </source>
</evidence>
<dbReference type="STRING" id="441119.SAMN04488047_10875"/>
<organism evidence="2 3">
    <name type="scientific">Tranquillimonas alkanivorans</name>
    <dbReference type="NCBI Taxonomy" id="441119"/>
    <lineage>
        <taxon>Bacteria</taxon>
        <taxon>Pseudomonadati</taxon>
        <taxon>Pseudomonadota</taxon>
        <taxon>Alphaproteobacteria</taxon>
        <taxon>Rhodobacterales</taxon>
        <taxon>Roseobacteraceae</taxon>
        <taxon>Tranquillimonas</taxon>
    </lineage>
</organism>
<feature type="region of interest" description="Disordered" evidence="1">
    <location>
        <begin position="82"/>
        <end position="102"/>
    </location>
</feature>
<reference evidence="2 3" key="1">
    <citation type="submission" date="2016-10" db="EMBL/GenBank/DDBJ databases">
        <authorList>
            <person name="de Groot N.N."/>
        </authorList>
    </citation>
    <scope>NUCLEOTIDE SEQUENCE [LARGE SCALE GENOMIC DNA]</scope>
    <source>
        <strain evidence="2 3">DSM 19547</strain>
    </source>
</reference>
<keyword evidence="3" id="KW-1185">Reference proteome</keyword>
<accession>A0A1I5RAD6</accession>
<feature type="compositionally biased region" description="Basic residues" evidence="1">
    <location>
        <begin position="82"/>
        <end position="91"/>
    </location>
</feature>
<dbReference type="Proteomes" id="UP000199356">
    <property type="component" value="Unassembled WGS sequence"/>
</dbReference>
<gene>
    <name evidence="2" type="ORF">SAMN04488047_10875</name>
</gene>
<dbReference type="EMBL" id="FOXA01000008">
    <property type="protein sequence ID" value="SFP55453.1"/>
    <property type="molecule type" value="Genomic_DNA"/>
</dbReference>
<name>A0A1I5RAD6_9RHOB</name>